<dbReference type="InterPro" id="IPR002364">
    <property type="entry name" value="Quin_OxRdtase/zeta-crystal_CS"/>
</dbReference>
<protein>
    <submittedName>
        <fullName evidence="2">Quinone oxidoreductase 1</fullName>
        <ecNumber evidence="2">1.6.5.5</ecNumber>
    </submittedName>
</protein>
<dbReference type="RefSeq" id="WP_171334570.1">
    <property type="nucleotide sequence ID" value="NZ_OOGT01000412.1"/>
</dbReference>
<organism evidence="2 3">
    <name type="scientific">Acinetobacter stercoris</name>
    <dbReference type="NCBI Taxonomy" id="2126983"/>
    <lineage>
        <taxon>Bacteria</taxon>
        <taxon>Pseudomonadati</taxon>
        <taxon>Pseudomonadota</taxon>
        <taxon>Gammaproteobacteria</taxon>
        <taxon>Moraxellales</taxon>
        <taxon>Moraxellaceae</taxon>
        <taxon>Acinetobacter</taxon>
    </lineage>
</organism>
<dbReference type="Pfam" id="PF08240">
    <property type="entry name" value="ADH_N"/>
    <property type="match status" value="1"/>
</dbReference>
<evidence type="ECO:0000313" key="2">
    <source>
        <dbReference type="EMBL" id="SPL72646.1"/>
    </source>
</evidence>
<dbReference type="FunCoup" id="A0A2U3N4P0">
    <property type="interactions" value="547"/>
</dbReference>
<dbReference type="Pfam" id="PF13602">
    <property type="entry name" value="ADH_zinc_N_2"/>
    <property type="match status" value="1"/>
</dbReference>
<dbReference type="InterPro" id="IPR013154">
    <property type="entry name" value="ADH-like_N"/>
</dbReference>
<dbReference type="PANTHER" id="PTHR44013">
    <property type="entry name" value="ZINC-TYPE ALCOHOL DEHYDROGENASE-LIKE PROTEIN C16A3.02C"/>
    <property type="match status" value="1"/>
</dbReference>
<dbReference type="InterPro" id="IPR011032">
    <property type="entry name" value="GroES-like_sf"/>
</dbReference>
<reference evidence="3" key="1">
    <citation type="submission" date="2018-03" db="EMBL/GenBank/DDBJ databases">
        <authorList>
            <person name="Blom J."/>
        </authorList>
    </citation>
    <scope>NUCLEOTIDE SEQUENCE [LARGE SCALE GENOMIC DNA]</scope>
    <source>
        <strain evidence="3">KPC-SM-21</strain>
    </source>
</reference>
<dbReference type="AlphaFoldDB" id="A0A2U3N4P0"/>
<evidence type="ECO:0000313" key="3">
    <source>
        <dbReference type="Proteomes" id="UP000245974"/>
    </source>
</evidence>
<keyword evidence="3" id="KW-1185">Reference proteome</keyword>
<dbReference type="EMBL" id="OOGT01000412">
    <property type="protein sequence ID" value="SPL72646.1"/>
    <property type="molecule type" value="Genomic_DNA"/>
</dbReference>
<dbReference type="CDD" id="cd05289">
    <property type="entry name" value="MDR_like_2"/>
    <property type="match status" value="1"/>
</dbReference>
<proteinExistence type="predicted"/>
<dbReference type="InterPro" id="IPR036291">
    <property type="entry name" value="NAD(P)-bd_dom_sf"/>
</dbReference>
<sequence>MKAVIFNQYGGPEVLETIEIPTPTPNENQLLVEVKAFGVNPLDWKLRQGFMKNFMPLNFPHILGAEVAGIVVEAPDNNEFKAGDRVYGRAVQSYAEYALMEIVNAQIIPDFLSFNEAAALPSSTQTAYTALKLIGNLEQGQNVLIHAGAGGVGVAAIQIAKSIGANITTTSSKKNFDLLKSLGADHIIDYHENKLSDLGQEFDLIIDSIGGETQINSWHILKEKGTLVSLVSDEHGLSQVADNGKKFVFMRGSQPGLAAEINSLVLQKKIKPVIDSVFPFSKIREAHIKVQTGHSSGKVITEV</sequence>
<dbReference type="SUPFAM" id="SSF50129">
    <property type="entry name" value="GroES-like"/>
    <property type="match status" value="1"/>
</dbReference>
<dbReference type="SMART" id="SM00829">
    <property type="entry name" value="PKS_ER"/>
    <property type="match status" value="1"/>
</dbReference>
<dbReference type="InterPro" id="IPR020843">
    <property type="entry name" value="ER"/>
</dbReference>
<feature type="domain" description="Enoyl reductase (ER)" evidence="1">
    <location>
        <begin position="10"/>
        <end position="301"/>
    </location>
</feature>
<dbReference type="InParanoid" id="A0A2U3N4P0"/>
<keyword evidence="2" id="KW-0560">Oxidoreductase</keyword>
<dbReference type="SUPFAM" id="SSF51735">
    <property type="entry name" value="NAD(P)-binding Rossmann-fold domains"/>
    <property type="match status" value="1"/>
</dbReference>
<dbReference type="PROSITE" id="PS01162">
    <property type="entry name" value="QOR_ZETA_CRYSTAL"/>
    <property type="match status" value="1"/>
</dbReference>
<name>A0A2U3N4P0_9GAMM</name>
<accession>A0A2U3N4P0</accession>
<dbReference type="InterPro" id="IPR052733">
    <property type="entry name" value="Chloroplast_QOR"/>
</dbReference>
<dbReference type="Proteomes" id="UP000245974">
    <property type="component" value="Unassembled WGS sequence"/>
</dbReference>
<evidence type="ECO:0000259" key="1">
    <source>
        <dbReference type="SMART" id="SM00829"/>
    </source>
</evidence>
<dbReference type="GO" id="GO:0003960">
    <property type="term" value="F:quinone reductase (NADPH) activity"/>
    <property type="evidence" value="ECO:0007669"/>
    <property type="project" value="UniProtKB-EC"/>
</dbReference>
<dbReference type="PANTHER" id="PTHR44013:SF1">
    <property type="entry name" value="ZINC-TYPE ALCOHOL DEHYDROGENASE-LIKE PROTEIN C16A3.02C"/>
    <property type="match status" value="1"/>
</dbReference>
<dbReference type="Gene3D" id="3.40.50.720">
    <property type="entry name" value="NAD(P)-binding Rossmann-like Domain"/>
    <property type="match status" value="1"/>
</dbReference>
<dbReference type="GO" id="GO:0008270">
    <property type="term" value="F:zinc ion binding"/>
    <property type="evidence" value="ECO:0007669"/>
    <property type="project" value="InterPro"/>
</dbReference>
<dbReference type="Gene3D" id="3.90.180.10">
    <property type="entry name" value="Medium-chain alcohol dehydrogenases, catalytic domain"/>
    <property type="match status" value="1"/>
</dbReference>
<dbReference type="EC" id="1.6.5.5" evidence="2"/>
<gene>
    <name evidence="2" type="primary">qorA_4</name>
    <name evidence="2" type="ORF">KPC_3824</name>
</gene>